<protein>
    <submittedName>
        <fullName evidence="2">Uncharacterized protein</fullName>
    </submittedName>
</protein>
<keyword evidence="3" id="KW-1185">Reference proteome</keyword>
<evidence type="ECO:0000313" key="2">
    <source>
        <dbReference type="EMBL" id="EFR86494.1"/>
    </source>
</evidence>
<gene>
    <name evidence="2" type="ORF">NT05LM_3159</name>
</gene>
<sequence length="48" mass="6032">MSTPIMYDLLVKQFTPRFLFFLLYVKWNKFWGWATWLFQQTKKAREIL</sequence>
<accession>A0ABP2JTB2</accession>
<reference evidence="2 3" key="1">
    <citation type="journal article" date="2010" name="Microbiol. Resour. Announc.">
        <title>Comparative genomics of the bacterial genus Listeria: Genome evolution is characterized by limited gene acquisition and limited gene loss.</title>
        <authorList>
            <person name="den Bakker H.C."/>
            <person name="Cummings C.A."/>
            <person name="Ferreira V."/>
            <person name="Vatta P."/>
            <person name="Orsi R.H."/>
            <person name="Degoricija L."/>
            <person name="Barker M."/>
            <person name="Petrauskene O."/>
            <person name="Furtado M.R."/>
            <person name="Wiedmann M."/>
        </authorList>
    </citation>
    <scope>NUCLEOTIDE SEQUENCE [LARGE SCALE GENOMIC DNA]</scope>
    <source>
        <strain evidence="2 3">FSL S4-120</strain>
    </source>
</reference>
<comment type="caution">
    <text evidence="2">The sequence shown here is derived from an EMBL/GenBank/DDBJ whole genome shotgun (WGS) entry which is preliminary data.</text>
</comment>
<feature type="transmembrane region" description="Helical" evidence="1">
    <location>
        <begin position="18"/>
        <end position="38"/>
    </location>
</feature>
<keyword evidence="1" id="KW-0472">Membrane</keyword>
<evidence type="ECO:0000313" key="3">
    <source>
        <dbReference type="Proteomes" id="UP000003412"/>
    </source>
</evidence>
<name>A0ABP2JTB2_9LIST</name>
<proteinExistence type="predicted"/>
<keyword evidence="1" id="KW-0812">Transmembrane</keyword>
<keyword evidence="1" id="KW-1133">Transmembrane helix</keyword>
<dbReference type="Proteomes" id="UP000003412">
    <property type="component" value="Chromosome"/>
</dbReference>
<organism evidence="2 3">
    <name type="scientific">Listeria marthii FSL S4-120</name>
    <dbReference type="NCBI Taxonomy" id="702457"/>
    <lineage>
        <taxon>Bacteria</taxon>
        <taxon>Bacillati</taxon>
        <taxon>Bacillota</taxon>
        <taxon>Bacilli</taxon>
        <taxon>Bacillales</taxon>
        <taxon>Listeriaceae</taxon>
        <taxon>Listeria</taxon>
    </lineage>
</organism>
<evidence type="ECO:0000256" key="1">
    <source>
        <dbReference type="SAM" id="Phobius"/>
    </source>
</evidence>
<dbReference type="EMBL" id="ADXF01001080">
    <property type="protein sequence ID" value="EFR86494.1"/>
    <property type="molecule type" value="Genomic_DNA"/>
</dbReference>